<reference evidence="2" key="1">
    <citation type="journal article" date="2019" name="Int. J. Syst. Evol. Microbiol.">
        <title>The Global Catalogue of Microorganisms (GCM) 10K type strain sequencing project: providing services to taxonomists for standard genome sequencing and annotation.</title>
        <authorList>
            <consortium name="The Broad Institute Genomics Platform"/>
            <consortium name="The Broad Institute Genome Sequencing Center for Infectious Disease"/>
            <person name="Wu L."/>
            <person name="Ma J."/>
        </authorList>
    </citation>
    <scope>NUCLEOTIDE SEQUENCE [LARGE SCALE GENOMIC DNA]</scope>
    <source>
        <strain evidence="2">NBRC 103632</strain>
    </source>
</reference>
<protein>
    <submittedName>
        <fullName evidence="1">Uncharacterized protein</fullName>
    </submittedName>
</protein>
<gene>
    <name evidence="1" type="ORF">ACFO3E_01825</name>
</gene>
<evidence type="ECO:0000313" key="1">
    <source>
        <dbReference type="EMBL" id="MFC4592935.1"/>
    </source>
</evidence>
<comment type="caution">
    <text evidence="1">The sequence shown here is derived from an EMBL/GenBank/DDBJ whole genome shotgun (WGS) entry which is preliminary data.</text>
</comment>
<keyword evidence="2" id="KW-1185">Reference proteome</keyword>
<organism evidence="1 2">
    <name type="scientific">Sphingobium tyrosinilyticum</name>
    <dbReference type="NCBI Taxonomy" id="2715436"/>
    <lineage>
        <taxon>Bacteria</taxon>
        <taxon>Pseudomonadati</taxon>
        <taxon>Pseudomonadota</taxon>
        <taxon>Alphaproteobacteria</taxon>
        <taxon>Sphingomonadales</taxon>
        <taxon>Sphingomonadaceae</taxon>
        <taxon>Sphingobium</taxon>
    </lineage>
</organism>
<name>A0ABV9ETF9_9SPHN</name>
<evidence type="ECO:0000313" key="2">
    <source>
        <dbReference type="Proteomes" id="UP001595957"/>
    </source>
</evidence>
<dbReference type="EMBL" id="JBHSFZ010000003">
    <property type="protein sequence ID" value="MFC4592935.1"/>
    <property type="molecule type" value="Genomic_DNA"/>
</dbReference>
<proteinExistence type="predicted"/>
<sequence>MSDGRAALLIRLMLQNGGRLSNSKRDRYDELTEAEIATMEQAVQRALATPPDV</sequence>
<accession>A0ABV9ETF9</accession>
<dbReference type="Proteomes" id="UP001595957">
    <property type="component" value="Unassembled WGS sequence"/>
</dbReference>